<feature type="region of interest" description="Disordered" evidence="1">
    <location>
        <begin position="201"/>
        <end position="224"/>
    </location>
</feature>
<feature type="compositionally biased region" description="Low complexity" evidence="1">
    <location>
        <begin position="210"/>
        <end position="219"/>
    </location>
</feature>
<keyword evidence="2" id="KW-1133">Transmembrane helix</keyword>
<dbReference type="AlphaFoldDB" id="A0A1Y2IC62"/>
<protein>
    <submittedName>
        <fullName evidence="3">Uncharacterized protein</fullName>
    </submittedName>
</protein>
<feature type="compositionally biased region" description="Low complexity" evidence="1">
    <location>
        <begin position="314"/>
        <end position="328"/>
    </location>
</feature>
<dbReference type="OrthoDB" id="2756215at2759"/>
<evidence type="ECO:0000256" key="1">
    <source>
        <dbReference type="SAM" id="MobiDB-lite"/>
    </source>
</evidence>
<feature type="compositionally biased region" description="Pro residues" evidence="1">
    <location>
        <begin position="282"/>
        <end position="294"/>
    </location>
</feature>
<proteinExistence type="predicted"/>
<feature type="region of interest" description="Disordered" evidence="1">
    <location>
        <begin position="164"/>
        <end position="189"/>
    </location>
</feature>
<dbReference type="Proteomes" id="UP000193067">
    <property type="component" value="Unassembled WGS sequence"/>
</dbReference>
<keyword evidence="2" id="KW-0812">Transmembrane</keyword>
<keyword evidence="4" id="KW-1185">Reference proteome</keyword>
<sequence>MVVIPRTGAQSDPAVGGQIGSPRVATRTVVGMVLGVLCLFTIVLSYQLISRPSRGRSSPAARRPNNASHPSRSLLHTPFDALSHLWRRSGKKLRRTRATQNSPQEEKDSPLTPDHPQRSAIGRVYHVCTRPLRMLFSRRTESGLACARDGTRAPNLRERRALRSLYLNTKPPSQRYPSSPSRESHTSPTRKRMAGLFHLNLRTPSHDHPTLSPLSSPSHKGGRSHRLYQRLDDSLYSDWSNEQTHRTDRPLPAFLSPWSPSEYEFPYPTLHSPTGTSSSEPGTPPPLYPPPPAYVPEVPLRSPGSAPPSPARPAPVVAKAASTSSWSPASPIILMLEEEISQDIGEWTEPSQVNASFVISNDSDSDAEDVMSDADSAILGSVESVPVEHDMASST</sequence>
<keyword evidence="2" id="KW-0472">Membrane</keyword>
<feature type="compositionally biased region" description="Low complexity" evidence="1">
    <location>
        <begin position="272"/>
        <end position="281"/>
    </location>
</feature>
<feature type="transmembrane region" description="Helical" evidence="2">
    <location>
        <begin position="29"/>
        <end position="49"/>
    </location>
</feature>
<feature type="compositionally biased region" description="Low complexity" evidence="1">
    <location>
        <begin position="171"/>
        <end position="181"/>
    </location>
</feature>
<feature type="region of interest" description="Disordered" evidence="1">
    <location>
        <begin position="90"/>
        <end position="118"/>
    </location>
</feature>
<feature type="compositionally biased region" description="Low complexity" evidence="1">
    <location>
        <begin position="295"/>
        <end position="304"/>
    </location>
</feature>
<organism evidence="3 4">
    <name type="scientific">Trametes coccinea (strain BRFM310)</name>
    <name type="common">Pycnoporus coccineus</name>
    <dbReference type="NCBI Taxonomy" id="1353009"/>
    <lineage>
        <taxon>Eukaryota</taxon>
        <taxon>Fungi</taxon>
        <taxon>Dikarya</taxon>
        <taxon>Basidiomycota</taxon>
        <taxon>Agaricomycotina</taxon>
        <taxon>Agaricomycetes</taxon>
        <taxon>Polyporales</taxon>
        <taxon>Polyporaceae</taxon>
        <taxon>Trametes</taxon>
    </lineage>
</organism>
<dbReference type="EMBL" id="KZ084143">
    <property type="protein sequence ID" value="OSC98010.1"/>
    <property type="molecule type" value="Genomic_DNA"/>
</dbReference>
<feature type="region of interest" description="Disordered" evidence="1">
    <location>
        <begin position="52"/>
        <end position="74"/>
    </location>
</feature>
<evidence type="ECO:0000256" key="2">
    <source>
        <dbReference type="SAM" id="Phobius"/>
    </source>
</evidence>
<accession>A0A1Y2IC62</accession>
<evidence type="ECO:0000313" key="4">
    <source>
        <dbReference type="Proteomes" id="UP000193067"/>
    </source>
</evidence>
<evidence type="ECO:0000313" key="3">
    <source>
        <dbReference type="EMBL" id="OSC98010.1"/>
    </source>
</evidence>
<feature type="compositionally biased region" description="Low complexity" evidence="1">
    <location>
        <begin position="52"/>
        <end position="64"/>
    </location>
</feature>
<name>A0A1Y2IC62_TRAC3</name>
<gene>
    <name evidence="3" type="ORF">PYCCODRAFT_1461571</name>
</gene>
<feature type="region of interest" description="Disordered" evidence="1">
    <location>
        <begin position="266"/>
        <end position="328"/>
    </location>
</feature>
<reference evidence="3 4" key="1">
    <citation type="journal article" date="2015" name="Biotechnol. Biofuels">
        <title>Enhanced degradation of softwood versus hardwood by the white-rot fungus Pycnoporus coccineus.</title>
        <authorList>
            <person name="Couturier M."/>
            <person name="Navarro D."/>
            <person name="Chevret D."/>
            <person name="Henrissat B."/>
            <person name="Piumi F."/>
            <person name="Ruiz-Duenas F.J."/>
            <person name="Martinez A.T."/>
            <person name="Grigoriev I.V."/>
            <person name="Riley R."/>
            <person name="Lipzen A."/>
            <person name="Berrin J.G."/>
            <person name="Master E.R."/>
            <person name="Rosso M.N."/>
        </authorList>
    </citation>
    <scope>NUCLEOTIDE SEQUENCE [LARGE SCALE GENOMIC DNA]</scope>
    <source>
        <strain evidence="3 4">BRFM310</strain>
    </source>
</reference>